<dbReference type="Proteomes" id="UP000012488">
    <property type="component" value="Chromosome"/>
</dbReference>
<name>A0A6B9FU36_9HYPH</name>
<dbReference type="PROSITE" id="PS50887">
    <property type="entry name" value="GGDEF"/>
    <property type="match status" value="1"/>
</dbReference>
<evidence type="ECO:0000259" key="2">
    <source>
        <dbReference type="PROSITE" id="PS50883"/>
    </source>
</evidence>
<dbReference type="CDD" id="cd01949">
    <property type="entry name" value="GGDEF"/>
    <property type="match status" value="1"/>
</dbReference>
<dbReference type="CDD" id="cd01948">
    <property type="entry name" value="EAL"/>
    <property type="match status" value="1"/>
</dbReference>
<feature type="domain" description="GGDEF" evidence="3">
    <location>
        <begin position="272"/>
        <end position="402"/>
    </location>
</feature>
<feature type="transmembrane region" description="Helical" evidence="1">
    <location>
        <begin position="33"/>
        <end position="55"/>
    </location>
</feature>
<dbReference type="Pfam" id="PF00990">
    <property type="entry name" value="GGDEF"/>
    <property type="match status" value="1"/>
</dbReference>
<dbReference type="InterPro" id="IPR001633">
    <property type="entry name" value="EAL_dom"/>
</dbReference>
<reference evidence="4 5" key="1">
    <citation type="journal article" date="2012" name="Genet. Mol. Biol.">
        <title>Analysis of 16S rRNA and mxaF genes revealing insights into Methylobacterium niche-specific plant association.</title>
        <authorList>
            <person name="Dourado M.N."/>
            <person name="Andreote F.D."/>
            <person name="Dini-Andreote F."/>
            <person name="Conti R."/>
            <person name="Araujo J.M."/>
            <person name="Araujo W.L."/>
        </authorList>
    </citation>
    <scope>NUCLEOTIDE SEQUENCE [LARGE SCALE GENOMIC DNA]</scope>
    <source>
        <strain evidence="4 5">SR1.6/6</strain>
    </source>
</reference>
<dbReference type="Gene3D" id="3.20.20.450">
    <property type="entry name" value="EAL domain"/>
    <property type="match status" value="1"/>
</dbReference>
<dbReference type="KEGG" id="mmes:MMSR116_23000"/>
<keyword evidence="1" id="KW-0812">Transmembrane</keyword>
<keyword evidence="1" id="KW-1133">Transmembrane helix</keyword>
<evidence type="ECO:0000313" key="4">
    <source>
        <dbReference type="EMBL" id="QGY04455.1"/>
    </source>
</evidence>
<dbReference type="PANTHER" id="PTHR33121:SF79">
    <property type="entry name" value="CYCLIC DI-GMP PHOSPHODIESTERASE PDED-RELATED"/>
    <property type="match status" value="1"/>
</dbReference>
<dbReference type="PANTHER" id="PTHR33121">
    <property type="entry name" value="CYCLIC DI-GMP PHOSPHODIESTERASE PDEF"/>
    <property type="match status" value="1"/>
</dbReference>
<feature type="domain" description="EAL" evidence="2">
    <location>
        <begin position="411"/>
        <end position="664"/>
    </location>
</feature>
<dbReference type="RefSeq" id="WP_051072282.1">
    <property type="nucleotide sequence ID" value="NZ_CP043538.1"/>
</dbReference>
<dbReference type="SMART" id="SM00267">
    <property type="entry name" value="GGDEF"/>
    <property type="match status" value="1"/>
</dbReference>
<dbReference type="Pfam" id="PF00563">
    <property type="entry name" value="EAL"/>
    <property type="match status" value="1"/>
</dbReference>
<protein>
    <submittedName>
        <fullName evidence="4">EAL domain-containing protein</fullName>
    </submittedName>
</protein>
<dbReference type="InterPro" id="IPR050706">
    <property type="entry name" value="Cyclic-di-GMP_PDE-like"/>
</dbReference>
<dbReference type="InterPro" id="IPR029787">
    <property type="entry name" value="Nucleotide_cyclase"/>
</dbReference>
<feature type="transmembrane region" description="Helical" evidence="1">
    <location>
        <begin position="139"/>
        <end position="158"/>
    </location>
</feature>
<dbReference type="Gene3D" id="3.30.70.270">
    <property type="match status" value="1"/>
</dbReference>
<sequence length="667" mass="70186">MSGTPRDGTAPERTAPDLVKLVRRDQLEAVRRSVLIAIPVNVLLGLLGALVAYSAGLGQAGAAWFAISLCVNLLRAALCRAPCGGLSLTLDTPPEEAVGHARAVERQLGLATGAALASGLVWAFVPTLCAGLTATSTTFYLVVICGITAGSVVHGIAFARVPLCFITPPLLSVAGCLLYAGGLDDVCLAGTVLLYLVALARSAVESEKVFREASRLKHAATALARAAAAAHAGEAALAEEMRRRATHDDLTGLLNRAGFAQQAETWAQRPEAARCLLLLDLDGFKTVNDIYGHQMGDRVLAEVGRRLSIILPPGAVVARLGGDEFALLYDPLQSGLAPNALAKRVIEAVAAPFGAFEAGRLGVSIGIQFAAMSSITQMLSCADEALYAAKSAGRNSYRVFDATLRAQREMRRDCGRDLSSALAEDRLAVWFQPIFGQDGTTLAGLEGLVRWQHPRHGWIPPGDIVTAAATAGLTESLLRFVLEQACGMMGLLRALDLPQVRVAMNVSPREMAQLPVDAIVLKRLADLALPPAGLEIEITEETALGINVIQDKLQTLARAGVCVALDDFGVGYASLASLRQLRAGRIKIDRSLVTGLSESKDKRVMVQAVLNLGASLGLEVVAEGIETADDLGTLRDLGCPFLQGYHLGEPMPQGALVPMLSAARAAA</sequence>
<dbReference type="InterPro" id="IPR043128">
    <property type="entry name" value="Rev_trsase/Diguanyl_cyclase"/>
</dbReference>
<evidence type="ECO:0000256" key="1">
    <source>
        <dbReference type="SAM" id="Phobius"/>
    </source>
</evidence>
<dbReference type="AlphaFoldDB" id="A0A6B9FU36"/>
<dbReference type="SUPFAM" id="SSF141868">
    <property type="entry name" value="EAL domain-like"/>
    <property type="match status" value="1"/>
</dbReference>
<reference evidence="4 5" key="2">
    <citation type="journal article" date="2013" name="Genome Announc.">
        <title>Draft Genome Sequence of Methylobacterium mesophilicum Strain SR1.6/6, Isolated from Citrus sinensis.</title>
        <authorList>
            <person name="Marinho Almeida D."/>
            <person name="Dini-Andreote F."/>
            <person name="Camargo Neves A.A."/>
            <person name="Juca Ramos R.T."/>
            <person name="Andreote F.D."/>
            <person name="Carneiro A.R."/>
            <person name="Oliveira de Souza Lima A."/>
            <person name="Caracciolo Gomes de Sa P.H."/>
            <person name="Ribeiro Barbosa M.S."/>
            <person name="Araujo W.L."/>
            <person name="Silva A."/>
        </authorList>
    </citation>
    <scope>NUCLEOTIDE SEQUENCE [LARGE SCALE GENOMIC DNA]</scope>
    <source>
        <strain evidence="4 5">SR1.6/6</strain>
    </source>
</reference>
<gene>
    <name evidence="4" type="ORF">MMSR116_23000</name>
</gene>
<dbReference type="EMBL" id="CP043538">
    <property type="protein sequence ID" value="QGY04455.1"/>
    <property type="molecule type" value="Genomic_DNA"/>
</dbReference>
<proteinExistence type="predicted"/>
<dbReference type="InterPro" id="IPR000160">
    <property type="entry name" value="GGDEF_dom"/>
</dbReference>
<dbReference type="PROSITE" id="PS50883">
    <property type="entry name" value="EAL"/>
    <property type="match status" value="1"/>
</dbReference>
<dbReference type="InterPro" id="IPR035919">
    <property type="entry name" value="EAL_sf"/>
</dbReference>
<dbReference type="GO" id="GO:0071111">
    <property type="term" value="F:cyclic-guanylate-specific phosphodiesterase activity"/>
    <property type="evidence" value="ECO:0007669"/>
    <property type="project" value="InterPro"/>
</dbReference>
<keyword evidence="1" id="KW-0472">Membrane</keyword>
<accession>A0A6B9FU36</accession>
<evidence type="ECO:0000313" key="5">
    <source>
        <dbReference type="Proteomes" id="UP000012488"/>
    </source>
</evidence>
<dbReference type="SMART" id="SM00052">
    <property type="entry name" value="EAL"/>
    <property type="match status" value="1"/>
</dbReference>
<dbReference type="OrthoDB" id="8107802at2"/>
<organism evidence="4 5">
    <name type="scientific">Methylobacterium mesophilicum SR1.6/6</name>
    <dbReference type="NCBI Taxonomy" id="908290"/>
    <lineage>
        <taxon>Bacteria</taxon>
        <taxon>Pseudomonadati</taxon>
        <taxon>Pseudomonadota</taxon>
        <taxon>Alphaproteobacteria</taxon>
        <taxon>Hyphomicrobiales</taxon>
        <taxon>Methylobacteriaceae</taxon>
        <taxon>Methylobacterium</taxon>
    </lineage>
</organism>
<feature type="transmembrane region" description="Helical" evidence="1">
    <location>
        <begin position="108"/>
        <end position="133"/>
    </location>
</feature>
<dbReference type="NCBIfam" id="TIGR00254">
    <property type="entry name" value="GGDEF"/>
    <property type="match status" value="1"/>
</dbReference>
<evidence type="ECO:0000259" key="3">
    <source>
        <dbReference type="PROSITE" id="PS50887"/>
    </source>
</evidence>
<dbReference type="SUPFAM" id="SSF55073">
    <property type="entry name" value="Nucleotide cyclase"/>
    <property type="match status" value="1"/>
</dbReference>